<name>A0A0G2FGA9_9PEZI</name>
<protein>
    <submittedName>
        <fullName evidence="1">Uncharacterized protein</fullName>
    </submittedName>
</protein>
<dbReference type="Proteomes" id="UP000034680">
    <property type="component" value="Unassembled WGS sequence"/>
</dbReference>
<reference evidence="1 2" key="1">
    <citation type="submission" date="2015-05" db="EMBL/GenBank/DDBJ databases">
        <title>Distinctive expansion of gene families associated with plant cell wall degradation and secondary metabolism in the genomes of grapevine trunk pathogens.</title>
        <authorList>
            <person name="Lawrence D.P."/>
            <person name="Travadon R."/>
            <person name="Rolshausen P.E."/>
            <person name="Baumgartner K."/>
        </authorList>
    </citation>
    <scope>NUCLEOTIDE SEQUENCE [LARGE SCALE GENOMIC DNA]</scope>
    <source>
        <strain evidence="1">DA912</strain>
    </source>
</reference>
<dbReference type="AlphaFoldDB" id="A0A0G2FGA9"/>
<dbReference type="STRING" id="1214573.A0A0G2FGA9"/>
<proteinExistence type="predicted"/>
<reference evidence="1 2" key="2">
    <citation type="submission" date="2015-05" db="EMBL/GenBank/DDBJ databases">
        <authorList>
            <person name="Morales-Cruz A."/>
            <person name="Amrine K.C."/>
            <person name="Cantu D."/>
        </authorList>
    </citation>
    <scope>NUCLEOTIDE SEQUENCE [LARGE SCALE GENOMIC DNA]</scope>
    <source>
        <strain evidence="1">DA912</strain>
    </source>
</reference>
<dbReference type="OrthoDB" id="341421at2759"/>
<evidence type="ECO:0000313" key="2">
    <source>
        <dbReference type="Proteomes" id="UP000034680"/>
    </source>
</evidence>
<accession>A0A0G2FGA9</accession>
<gene>
    <name evidence="1" type="ORF">UCDDA912_g06888</name>
</gene>
<evidence type="ECO:0000313" key="1">
    <source>
        <dbReference type="EMBL" id="KKY33154.1"/>
    </source>
</evidence>
<keyword evidence="2" id="KW-1185">Reference proteome</keyword>
<sequence>MGRWGMRLFEGDRDIDIALEINTALGDGEDMDLRLSRMVHQTDMCAPPDIRAYYETDEYKKKLEGVVAESRNKLNCGVGDQLFQIFRKREHEPNGKYRVILVGAIMLRAGAMIKDDDLNHLRGLVGEIPCRDGLNPVLRSNPARPSALASLAAGRDGGDWGFRHPGKVQFLAALNHYKPGVPRSFQDPRPVLMLS</sequence>
<comment type="caution">
    <text evidence="1">The sequence shown here is derived from an EMBL/GenBank/DDBJ whole genome shotgun (WGS) entry which is preliminary data.</text>
</comment>
<dbReference type="EMBL" id="LCUC01000254">
    <property type="protein sequence ID" value="KKY33154.1"/>
    <property type="molecule type" value="Genomic_DNA"/>
</dbReference>
<organism evidence="1 2">
    <name type="scientific">Diaporthe ampelina</name>
    <dbReference type="NCBI Taxonomy" id="1214573"/>
    <lineage>
        <taxon>Eukaryota</taxon>
        <taxon>Fungi</taxon>
        <taxon>Dikarya</taxon>
        <taxon>Ascomycota</taxon>
        <taxon>Pezizomycotina</taxon>
        <taxon>Sordariomycetes</taxon>
        <taxon>Sordariomycetidae</taxon>
        <taxon>Diaporthales</taxon>
        <taxon>Diaporthaceae</taxon>
        <taxon>Diaporthe</taxon>
    </lineage>
</organism>